<dbReference type="Pfam" id="PF04228">
    <property type="entry name" value="Zn_peptidase"/>
    <property type="match status" value="1"/>
</dbReference>
<evidence type="ECO:0000256" key="6">
    <source>
        <dbReference type="SAM" id="Phobius"/>
    </source>
</evidence>
<dbReference type="InterPro" id="IPR007343">
    <property type="entry name" value="Uncharacterised_pept_Zn_put"/>
</dbReference>
<evidence type="ECO:0000256" key="1">
    <source>
        <dbReference type="ARBA" id="ARBA00004167"/>
    </source>
</evidence>
<keyword evidence="4 6" id="KW-0472">Membrane</keyword>
<keyword evidence="8" id="KW-1185">Reference proteome</keyword>
<keyword evidence="3 6" id="KW-1133">Transmembrane helix</keyword>
<accession>A0A2T0LM85</accession>
<reference evidence="7 8" key="1">
    <citation type="submission" date="2018-03" db="EMBL/GenBank/DDBJ databases">
        <title>Genomic Encyclopedia of Type Strains, Phase III (KMG-III): the genomes of soil and plant-associated and newly described type strains.</title>
        <authorList>
            <person name="Whitman W."/>
        </authorList>
    </citation>
    <scope>NUCLEOTIDE SEQUENCE [LARGE SCALE GENOMIC DNA]</scope>
    <source>
        <strain evidence="7 8">CGMCC 4.7125</strain>
    </source>
</reference>
<evidence type="ECO:0000256" key="3">
    <source>
        <dbReference type="ARBA" id="ARBA00022989"/>
    </source>
</evidence>
<feature type="transmembrane region" description="Helical" evidence="6">
    <location>
        <begin position="27"/>
        <end position="48"/>
    </location>
</feature>
<dbReference type="OrthoDB" id="7950418at2"/>
<evidence type="ECO:0000256" key="5">
    <source>
        <dbReference type="SAM" id="MobiDB-lite"/>
    </source>
</evidence>
<keyword evidence="2 6" id="KW-0812">Transmembrane</keyword>
<organism evidence="7 8">
    <name type="scientific">Prauserella shujinwangii</name>
    <dbReference type="NCBI Taxonomy" id="1453103"/>
    <lineage>
        <taxon>Bacteria</taxon>
        <taxon>Bacillati</taxon>
        <taxon>Actinomycetota</taxon>
        <taxon>Actinomycetes</taxon>
        <taxon>Pseudonocardiales</taxon>
        <taxon>Pseudonocardiaceae</taxon>
        <taxon>Prauserella</taxon>
    </lineage>
</organism>
<protein>
    <recommendedName>
        <fullName evidence="9">Metalloprotease</fullName>
    </recommendedName>
</protein>
<evidence type="ECO:0000313" key="8">
    <source>
        <dbReference type="Proteomes" id="UP000238362"/>
    </source>
</evidence>
<evidence type="ECO:0000256" key="2">
    <source>
        <dbReference type="ARBA" id="ARBA00022692"/>
    </source>
</evidence>
<dbReference type="GO" id="GO:0016020">
    <property type="term" value="C:membrane"/>
    <property type="evidence" value="ECO:0007669"/>
    <property type="project" value="UniProtKB-SubCell"/>
</dbReference>
<dbReference type="PANTHER" id="PTHR30168:SF0">
    <property type="entry name" value="INNER MEMBRANE PROTEIN"/>
    <property type="match status" value="1"/>
</dbReference>
<comment type="caution">
    <text evidence="7">The sequence shown here is derived from an EMBL/GenBank/DDBJ whole genome shotgun (WGS) entry which is preliminary data.</text>
</comment>
<dbReference type="PANTHER" id="PTHR30168">
    <property type="entry name" value="PUTATIVE MEMBRANE PROTEIN YPFJ"/>
    <property type="match status" value="1"/>
</dbReference>
<proteinExistence type="predicted"/>
<sequence length="345" mass="36928">MTQPHGPQWPGHWAGAVPPRRPSRGPAIAAVVSGAALAVVILVIALTVPGGDDRPSAGSGFRSYPGATTSDASPSPSPSGPAETTTTMSPPAPTTTLPSPSAAPGPRKVLKLADHPLLRDPEAGLQNLACHLPAWRSDQASAEAFFTAARRCLDAAWRPLLEHYDLPFSSPELHFPKRSSFQTECGTIQVGIATAAYYCENDLYVPFAGLQTDQYGDSPGVYLALFAHEYGHHVQELAGIMDAAWERIYAVGQDSPAGQEMSRRKELQAQCFSGMFLGSHVERGGSITREMYENAWRDQDTRGDDTSGTHDHGSNAHYAGWWRTGAVHNRIAQCNTFAAAPADVS</sequence>
<gene>
    <name evidence="7" type="ORF">B0I33_11262</name>
</gene>
<evidence type="ECO:0000256" key="4">
    <source>
        <dbReference type="ARBA" id="ARBA00023136"/>
    </source>
</evidence>
<comment type="subcellular location">
    <subcellularLocation>
        <location evidence="1">Membrane</location>
        <topology evidence="1">Single-pass membrane protein</topology>
    </subcellularLocation>
</comment>
<evidence type="ECO:0008006" key="9">
    <source>
        <dbReference type="Google" id="ProtNLM"/>
    </source>
</evidence>
<dbReference type="AlphaFoldDB" id="A0A2T0LM85"/>
<feature type="region of interest" description="Disordered" evidence="5">
    <location>
        <begin position="1"/>
        <end position="24"/>
    </location>
</feature>
<name>A0A2T0LM85_9PSEU</name>
<feature type="compositionally biased region" description="Low complexity" evidence="5">
    <location>
        <begin position="65"/>
        <end position="104"/>
    </location>
</feature>
<dbReference type="RefSeq" id="WP_106181507.1">
    <property type="nucleotide sequence ID" value="NZ_PVNH01000012.1"/>
</dbReference>
<feature type="region of interest" description="Disordered" evidence="5">
    <location>
        <begin position="52"/>
        <end position="106"/>
    </location>
</feature>
<dbReference type="Proteomes" id="UP000238362">
    <property type="component" value="Unassembled WGS sequence"/>
</dbReference>
<evidence type="ECO:0000313" key="7">
    <source>
        <dbReference type="EMBL" id="PRX44184.1"/>
    </source>
</evidence>
<dbReference type="EMBL" id="PVNH01000012">
    <property type="protein sequence ID" value="PRX44184.1"/>
    <property type="molecule type" value="Genomic_DNA"/>
</dbReference>